<dbReference type="InterPro" id="IPR001497">
    <property type="entry name" value="MethylDNA_cys_MeTrfase_AS"/>
</dbReference>
<dbReference type="InterPro" id="IPR036388">
    <property type="entry name" value="WH-like_DNA-bd_sf"/>
</dbReference>
<comment type="catalytic activity">
    <reaction evidence="1">
        <text>a 4-O-methyl-thymidine in DNA + L-cysteinyl-[protein] = a thymidine in DNA + S-methyl-L-cysteinyl-[protein]</text>
        <dbReference type="Rhea" id="RHEA:53428"/>
        <dbReference type="Rhea" id="RHEA-COMP:10131"/>
        <dbReference type="Rhea" id="RHEA-COMP:10132"/>
        <dbReference type="Rhea" id="RHEA-COMP:13555"/>
        <dbReference type="Rhea" id="RHEA-COMP:13556"/>
        <dbReference type="ChEBI" id="CHEBI:29950"/>
        <dbReference type="ChEBI" id="CHEBI:82612"/>
        <dbReference type="ChEBI" id="CHEBI:137386"/>
        <dbReference type="ChEBI" id="CHEBI:137387"/>
        <dbReference type="EC" id="2.1.1.63"/>
    </reaction>
</comment>
<dbReference type="GO" id="GO:0003908">
    <property type="term" value="F:methylated-DNA-[protein]-cysteine S-methyltransferase activity"/>
    <property type="evidence" value="ECO:0007669"/>
    <property type="project" value="UniProtKB-EC"/>
</dbReference>
<dbReference type="InterPro" id="IPR052520">
    <property type="entry name" value="ATL_DNA_repair"/>
</dbReference>
<dbReference type="PANTHER" id="PTHR42942">
    <property type="entry name" value="6-O-METHYLGUANINE DNA METHYLTRANSFERASE"/>
    <property type="match status" value="1"/>
</dbReference>
<dbReference type="InterPro" id="IPR014048">
    <property type="entry name" value="MethylDNA_cys_MeTrfase_DNA-bd"/>
</dbReference>
<dbReference type="GO" id="GO:0032259">
    <property type="term" value="P:methylation"/>
    <property type="evidence" value="ECO:0007669"/>
    <property type="project" value="UniProtKB-KW"/>
</dbReference>
<dbReference type="EMBL" id="DXFX01000068">
    <property type="protein sequence ID" value="HIX07832.1"/>
    <property type="molecule type" value="Genomic_DNA"/>
</dbReference>
<dbReference type="Proteomes" id="UP000824204">
    <property type="component" value="Unassembled WGS sequence"/>
</dbReference>
<keyword evidence="5" id="KW-0234">DNA repair</keyword>
<evidence type="ECO:0000313" key="8">
    <source>
        <dbReference type="EMBL" id="HIX07832.1"/>
    </source>
</evidence>
<dbReference type="PROSITE" id="PS00374">
    <property type="entry name" value="MGMT"/>
    <property type="match status" value="1"/>
</dbReference>
<accession>A0A9D1V822</accession>
<reference evidence="8" key="2">
    <citation type="submission" date="2021-04" db="EMBL/GenBank/DDBJ databases">
        <authorList>
            <person name="Gilroy R."/>
        </authorList>
    </citation>
    <scope>NUCLEOTIDE SEQUENCE</scope>
    <source>
        <strain evidence="8">811</strain>
    </source>
</reference>
<evidence type="ECO:0000256" key="6">
    <source>
        <dbReference type="ARBA" id="ARBA00049348"/>
    </source>
</evidence>
<sequence>MEEKNFFDKVYEIVCMIPQGKVATYGQIARMCFAPRSSRAVGYALHVNPMPGIIPCHRVVNREGRLAPAFAFGGPEIQADLLEKEGVPVFRKEDGMLYVDLDNCLWNPQ</sequence>
<keyword evidence="3" id="KW-0808">Transferase</keyword>
<dbReference type="CDD" id="cd06445">
    <property type="entry name" value="ATase"/>
    <property type="match status" value="1"/>
</dbReference>
<evidence type="ECO:0000256" key="4">
    <source>
        <dbReference type="ARBA" id="ARBA00022763"/>
    </source>
</evidence>
<comment type="catalytic activity">
    <reaction evidence="6">
        <text>a 6-O-methyl-2'-deoxyguanosine in DNA + L-cysteinyl-[protein] = S-methyl-L-cysteinyl-[protein] + a 2'-deoxyguanosine in DNA</text>
        <dbReference type="Rhea" id="RHEA:24000"/>
        <dbReference type="Rhea" id="RHEA-COMP:10131"/>
        <dbReference type="Rhea" id="RHEA-COMP:10132"/>
        <dbReference type="Rhea" id="RHEA-COMP:11367"/>
        <dbReference type="Rhea" id="RHEA-COMP:11368"/>
        <dbReference type="ChEBI" id="CHEBI:29950"/>
        <dbReference type="ChEBI" id="CHEBI:82612"/>
        <dbReference type="ChEBI" id="CHEBI:85445"/>
        <dbReference type="ChEBI" id="CHEBI:85448"/>
        <dbReference type="EC" id="2.1.1.63"/>
    </reaction>
</comment>
<dbReference type="NCBIfam" id="TIGR00589">
    <property type="entry name" value="ogt"/>
    <property type="match status" value="1"/>
</dbReference>
<dbReference type="PANTHER" id="PTHR42942:SF1">
    <property type="entry name" value="ALKYLTRANSFERASE-LIKE PROTEIN 1"/>
    <property type="match status" value="1"/>
</dbReference>
<evidence type="ECO:0000259" key="7">
    <source>
        <dbReference type="Pfam" id="PF01035"/>
    </source>
</evidence>
<evidence type="ECO:0000256" key="5">
    <source>
        <dbReference type="ARBA" id="ARBA00023204"/>
    </source>
</evidence>
<keyword evidence="4" id="KW-0227">DNA damage</keyword>
<gene>
    <name evidence="8" type="ORF">H9741_05140</name>
</gene>
<comment type="caution">
    <text evidence="8">The sequence shown here is derived from an EMBL/GenBank/DDBJ whole genome shotgun (WGS) entry which is preliminary data.</text>
</comment>
<name>A0A9D1V822_9FIRM</name>
<dbReference type="Gene3D" id="1.10.10.10">
    <property type="entry name" value="Winged helix-like DNA-binding domain superfamily/Winged helix DNA-binding domain"/>
    <property type="match status" value="1"/>
</dbReference>
<evidence type="ECO:0000256" key="3">
    <source>
        <dbReference type="ARBA" id="ARBA00022679"/>
    </source>
</evidence>
<proteinExistence type="predicted"/>
<dbReference type="GO" id="GO:0006281">
    <property type="term" value="P:DNA repair"/>
    <property type="evidence" value="ECO:0007669"/>
    <property type="project" value="UniProtKB-KW"/>
</dbReference>
<protein>
    <submittedName>
        <fullName evidence="8">MGMT family protein</fullName>
    </submittedName>
</protein>
<keyword evidence="2" id="KW-0489">Methyltransferase</keyword>
<reference evidence="8" key="1">
    <citation type="journal article" date="2021" name="PeerJ">
        <title>Extensive microbial diversity within the chicken gut microbiome revealed by metagenomics and culture.</title>
        <authorList>
            <person name="Gilroy R."/>
            <person name="Ravi A."/>
            <person name="Getino M."/>
            <person name="Pursley I."/>
            <person name="Horton D.L."/>
            <person name="Alikhan N.F."/>
            <person name="Baker D."/>
            <person name="Gharbi K."/>
            <person name="Hall N."/>
            <person name="Watson M."/>
            <person name="Adriaenssens E.M."/>
            <person name="Foster-Nyarko E."/>
            <person name="Jarju S."/>
            <person name="Secka A."/>
            <person name="Antonio M."/>
            <person name="Oren A."/>
            <person name="Chaudhuri R.R."/>
            <person name="La Ragione R."/>
            <person name="Hildebrand F."/>
            <person name="Pallen M.J."/>
        </authorList>
    </citation>
    <scope>NUCLEOTIDE SEQUENCE</scope>
    <source>
        <strain evidence="8">811</strain>
    </source>
</reference>
<dbReference type="InterPro" id="IPR036217">
    <property type="entry name" value="MethylDNA_cys_MeTrfase_DNAb"/>
</dbReference>
<evidence type="ECO:0000256" key="2">
    <source>
        <dbReference type="ARBA" id="ARBA00022603"/>
    </source>
</evidence>
<evidence type="ECO:0000256" key="1">
    <source>
        <dbReference type="ARBA" id="ARBA00001286"/>
    </source>
</evidence>
<dbReference type="Pfam" id="PF01035">
    <property type="entry name" value="DNA_binding_1"/>
    <property type="match status" value="1"/>
</dbReference>
<evidence type="ECO:0000313" key="9">
    <source>
        <dbReference type="Proteomes" id="UP000824204"/>
    </source>
</evidence>
<organism evidence="8 9">
    <name type="scientific">Candidatus Borkfalkia faecipullorum</name>
    <dbReference type="NCBI Taxonomy" id="2838510"/>
    <lineage>
        <taxon>Bacteria</taxon>
        <taxon>Bacillati</taxon>
        <taxon>Bacillota</taxon>
        <taxon>Clostridia</taxon>
        <taxon>Christensenellales</taxon>
        <taxon>Christensenellaceae</taxon>
        <taxon>Candidatus Borkfalkia</taxon>
    </lineage>
</organism>
<feature type="domain" description="Methylated-DNA-[protein]-cysteine S-methyltransferase DNA binding" evidence="7">
    <location>
        <begin position="5"/>
        <end position="87"/>
    </location>
</feature>
<dbReference type="SUPFAM" id="SSF46767">
    <property type="entry name" value="Methylated DNA-protein cysteine methyltransferase, C-terminal domain"/>
    <property type="match status" value="1"/>
</dbReference>
<dbReference type="AlphaFoldDB" id="A0A9D1V822"/>